<evidence type="ECO:0000313" key="11">
    <source>
        <dbReference type="EMBL" id="CAF2088120.1"/>
    </source>
</evidence>
<evidence type="ECO:0000259" key="9">
    <source>
        <dbReference type="PROSITE" id="PS50262"/>
    </source>
</evidence>
<dbReference type="Proteomes" id="UP000663855">
    <property type="component" value="Unassembled WGS sequence"/>
</dbReference>
<dbReference type="EMBL" id="CAJNRF010017099">
    <property type="protein sequence ID" value="CAF2220102.1"/>
    <property type="molecule type" value="Genomic_DNA"/>
</dbReference>
<dbReference type="PANTHER" id="PTHR24243">
    <property type="entry name" value="G-PROTEIN COUPLED RECEPTOR"/>
    <property type="match status" value="1"/>
</dbReference>
<reference evidence="10" key="1">
    <citation type="submission" date="2021-02" db="EMBL/GenBank/DDBJ databases">
        <authorList>
            <person name="Nowell W R."/>
        </authorList>
    </citation>
    <scope>NUCLEOTIDE SEQUENCE</scope>
</reference>
<dbReference type="Gene3D" id="1.20.1070.10">
    <property type="entry name" value="Rhodopsin 7-helix transmembrane proteins"/>
    <property type="match status" value="1"/>
</dbReference>
<feature type="domain" description="G-protein coupled receptors family 1 profile" evidence="9">
    <location>
        <begin position="34"/>
        <end position="308"/>
    </location>
</feature>
<organism evidence="10 16">
    <name type="scientific">Rotaria magnacalcarata</name>
    <dbReference type="NCBI Taxonomy" id="392030"/>
    <lineage>
        <taxon>Eukaryota</taxon>
        <taxon>Metazoa</taxon>
        <taxon>Spiralia</taxon>
        <taxon>Gnathifera</taxon>
        <taxon>Rotifera</taxon>
        <taxon>Eurotatoria</taxon>
        <taxon>Bdelloidea</taxon>
        <taxon>Philodinida</taxon>
        <taxon>Philodinidae</taxon>
        <taxon>Rotaria</taxon>
    </lineage>
</organism>
<comment type="caution">
    <text evidence="10">The sequence shown here is derived from an EMBL/GenBank/DDBJ whole genome shotgun (WGS) entry which is preliminary data.</text>
</comment>
<dbReference type="PROSITE" id="PS50262">
    <property type="entry name" value="G_PROTEIN_RECEP_F1_2"/>
    <property type="match status" value="1"/>
</dbReference>
<keyword evidence="6" id="KW-0675">Receptor</keyword>
<sequence>MSSTDTSAIASWNNLSDEFNRYFSIIIFLFGTIGNILNIIVLSQRQLRTNPCSLFFLISSIANLSAILSGLTTRMLSGWALDLTNTIDWLCKTRAFALFLSRNVASWLLMLATLDRWLLSCRNDHHREMNALKNVYCGIIMTIFLSTCLYCVIFYCYEANLTDAPLECYGKTLACRFINDLSYACLTILLPMSIMFIFGLMTIRNIHNVKKRIQVGSTNEKRGTRNSPVVRSSTQDKQKKLDCRLFFMLFIQIILMCIFTLPQAVQKLYSTLTSAENQTPLTKAIENFVFNLFLLMTYVAHGMPFYIYAWSGGTIFRNEIKTLIKKYSKKWFN</sequence>
<evidence type="ECO:0000313" key="10">
    <source>
        <dbReference type="EMBL" id="CAF1326408.1"/>
    </source>
</evidence>
<accession>A0A815FGN8</accession>
<dbReference type="PANTHER" id="PTHR24243:SF230">
    <property type="entry name" value="G-PROTEIN COUPLED RECEPTORS FAMILY 1 PROFILE DOMAIN-CONTAINING PROTEIN"/>
    <property type="match status" value="1"/>
</dbReference>
<evidence type="ECO:0000256" key="2">
    <source>
        <dbReference type="ARBA" id="ARBA00022692"/>
    </source>
</evidence>
<keyword evidence="7" id="KW-0807">Transducer</keyword>
<dbReference type="EMBL" id="CAJOBF010001396">
    <property type="protein sequence ID" value="CAF3946516.1"/>
    <property type="molecule type" value="Genomic_DNA"/>
</dbReference>
<evidence type="ECO:0000313" key="14">
    <source>
        <dbReference type="EMBL" id="CAF3790131.1"/>
    </source>
</evidence>
<keyword evidence="4" id="KW-0297">G-protein coupled receptor</keyword>
<evidence type="ECO:0000313" key="16">
    <source>
        <dbReference type="Proteomes" id="UP000663855"/>
    </source>
</evidence>
<evidence type="ECO:0000313" key="13">
    <source>
        <dbReference type="EMBL" id="CAF2265478.1"/>
    </source>
</evidence>
<feature type="transmembrane region" description="Helical" evidence="8">
    <location>
        <begin position="288"/>
        <end position="309"/>
    </location>
</feature>
<feature type="transmembrane region" description="Helical" evidence="8">
    <location>
        <begin position="245"/>
        <end position="265"/>
    </location>
</feature>
<gene>
    <name evidence="10" type="ORF">CJN711_LOCUS18200</name>
    <name evidence="13" type="ORF">MBJ925_LOCUS39015</name>
    <name evidence="14" type="ORF">OVN521_LOCUS3256</name>
    <name evidence="15" type="ORF">UXM345_LOCUS13082</name>
    <name evidence="12" type="ORF">WKI299_LOCUS35468</name>
    <name evidence="11" type="ORF">XDN619_LOCUS16038</name>
</gene>
<dbReference type="AlphaFoldDB" id="A0A815FGN8"/>
<evidence type="ECO:0000256" key="1">
    <source>
        <dbReference type="ARBA" id="ARBA00004141"/>
    </source>
</evidence>
<dbReference type="EMBL" id="CAJNOV010008543">
    <property type="protein sequence ID" value="CAF1326408.1"/>
    <property type="molecule type" value="Genomic_DNA"/>
</dbReference>
<proteinExistence type="predicted"/>
<dbReference type="InterPro" id="IPR017452">
    <property type="entry name" value="GPCR_Rhodpsn_7TM"/>
</dbReference>
<protein>
    <recommendedName>
        <fullName evidence="9">G-protein coupled receptors family 1 profile domain-containing protein</fullName>
    </recommendedName>
</protein>
<keyword evidence="5 8" id="KW-0472">Membrane</keyword>
<dbReference type="SUPFAM" id="SSF81321">
    <property type="entry name" value="Family A G protein-coupled receptor-like"/>
    <property type="match status" value="1"/>
</dbReference>
<feature type="transmembrane region" description="Helical" evidence="8">
    <location>
        <begin position="22"/>
        <end position="42"/>
    </location>
</feature>
<evidence type="ECO:0000256" key="7">
    <source>
        <dbReference type="ARBA" id="ARBA00023224"/>
    </source>
</evidence>
<evidence type="ECO:0000256" key="8">
    <source>
        <dbReference type="SAM" id="Phobius"/>
    </source>
</evidence>
<keyword evidence="17" id="KW-1185">Reference proteome</keyword>
<evidence type="ECO:0000256" key="5">
    <source>
        <dbReference type="ARBA" id="ARBA00023136"/>
    </source>
</evidence>
<evidence type="ECO:0000256" key="3">
    <source>
        <dbReference type="ARBA" id="ARBA00022989"/>
    </source>
</evidence>
<dbReference type="Pfam" id="PF00001">
    <property type="entry name" value="7tm_1"/>
    <property type="match status" value="1"/>
</dbReference>
<dbReference type="Proteomes" id="UP000663866">
    <property type="component" value="Unassembled WGS sequence"/>
</dbReference>
<dbReference type="GO" id="GO:0004930">
    <property type="term" value="F:G protein-coupled receptor activity"/>
    <property type="evidence" value="ECO:0007669"/>
    <property type="project" value="UniProtKB-KW"/>
</dbReference>
<evidence type="ECO:0000313" key="12">
    <source>
        <dbReference type="EMBL" id="CAF2220102.1"/>
    </source>
</evidence>
<dbReference type="EMBL" id="CAJNRE010021961">
    <property type="protein sequence ID" value="CAF2265478.1"/>
    <property type="molecule type" value="Genomic_DNA"/>
</dbReference>
<evidence type="ECO:0000256" key="6">
    <source>
        <dbReference type="ARBA" id="ARBA00023170"/>
    </source>
</evidence>
<dbReference type="EMBL" id="CAJOBG010000276">
    <property type="protein sequence ID" value="CAF3790131.1"/>
    <property type="molecule type" value="Genomic_DNA"/>
</dbReference>
<feature type="transmembrane region" description="Helical" evidence="8">
    <location>
        <begin position="54"/>
        <end position="76"/>
    </location>
</feature>
<dbReference type="EMBL" id="CAJNRG010006704">
    <property type="protein sequence ID" value="CAF2088120.1"/>
    <property type="molecule type" value="Genomic_DNA"/>
</dbReference>
<evidence type="ECO:0000313" key="15">
    <source>
        <dbReference type="EMBL" id="CAF3946516.1"/>
    </source>
</evidence>
<comment type="subcellular location">
    <subcellularLocation>
        <location evidence="1">Membrane</location>
        <topology evidence="1">Multi-pass membrane protein</topology>
    </subcellularLocation>
</comment>
<feature type="transmembrane region" description="Helical" evidence="8">
    <location>
        <begin position="135"/>
        <end position="155"/>
    </location>
</feature>
<feature type="transmembrane region" description="Helical" evidence="8">
    <location>
        <begin position="181"/>
        <end position="203"/>
    </location>
</feature>
<name>A0A815FGN8_9BILA</name>
<evidence type="ECO:0000313" key="17">
    <source>
        <dbReference type="Proteomes" id="UP000663866"/>
    </source>
</evidence>
<keyword evidence="3 8" id="KW-1133">Transmembrane helix</keyword>
<keyword evidence="2 8" id="KW-0812">Transmembrane</keyword>
<dbReference type="InterPro" id="IPR000276">
    <property type="entry name" value="GPCR_Rhodpsn"/>
</dbReference>
<feature type="transmembrane region" description="Helical" evidence="8">
    <location>
        <begin position="96"/>
        <end position="114"/>
    </location>
</feature>
<dbReference type="GO" id="GO:0005886">
    <property type="term" value="C:plasma membrane"/>
    <property type="evidence" value="ECO:0007669"/>
    <property type="project" value="TreeGrafter"/>
</dbReference>
<dbReference type="Proteomes" id="UP000663856">
    <property type="component" value="Unassembled WGS sequence"/>
</dbReference>
<evidence type="ECO:0000256" key="4">
    <source>
        <dbReference type="ARBA" id="ARBA00023040"/>
    </source>
</evidence>
<dbReference type="Proteomes" id="UP000663887">
    <property type="component" value="Unassembled WGS sequence"/>
</dbReference>
<dbReference type="Proteomes" id="UP000663824">
    <property type="component" value="Unassembled WGS sequence"/>
</dbReference>
<dbReference type="Proteomes" id="UP000663842">
    <property type="component" value="Unassembled WGS sequence"/>
</dbReference>